<dbReference type="EMBL" id="VFML01000001">
    <property type="protein sequence ID" value="TQJ02433.1"/>
    <property type="molecule type" value="Genomic_DNA"/>
</dbReference>
<evidence type="ECO:0000313" key="1">
    <source>
        <dbReference type="EMBL" id="TQJ02433.1"/>
    </source>
</evidence>
<comment type="caution">
    <text evidence="1">The sequence shown here is derived from an EMBL/GenBank/DDBJ whole genome shotgun (WGS) entry which is preliminary data.</text>
</comment>
<gene>
    <name evidence="1" type="ORF">FB471_2162</name>
</gene>
<protein>
    <submittedName>
        <fullName evidence="1">Uncharacterized protein</fullName>
    </submittedName>
</protein>
<keyword evidence="2" id="KW-1185">Reference proteome</keyword>
<accession>A0A542DH61</accession>
<dbReference type="AlphaFoldDB" id="A0A542DH61"/>
<organism evidence="1 2">
    <name type="scientific">Amycolatopsis cihanbeyliensis</name>
    <dbReference type="NCBI Taxonomy" id="1128664"/>
    <lineage>
        <taxon>Bacteria</taxon>
        <taxon>Bacillati</taxon>
        <taxon>Actinomycetota</taxon>
        <taxon>Actinomycetes</taxon>
        <taxon>Pseudonocardiales</taxon>
        <taxon>Pseudonocardiaceae</taxon>
        <taxon>Amycolatopsis</taxon>
    </lineage>
</organism>
<proteinExistence type="predicted"/>
<name>A0A542DH61_AMYCI</name>
<dbReference type="OrthoDB" id="3666039at2"/>
<sequence>MSGRAELVRELKSLRKGRGLFAGRVLERVGPNLRAVCEVWDGDGPAAVRRKVATRLAELAEHLPADLRLAALAAFAVNDEVRLPRYQDRVLWVAIRLDRDQRTVRRRVDEAIDQLAELAFGAPHGRTGEPAGAWRTTELLVAMALDRERPEVLEQRRIVADQDGLRELDLAVSLPAGRCAMDIGVFYGGTPVDDAMAASNRLGVALALPGPLSKGESHDVAVRFRLPAAHAMRPYLVWVPRRPCELFDLRVRFGRDMVAPRVWTLHGAALRDVSDPVRYGHQYPVDRAGEIHLRFRQLTPGLAYGARWEPGSEVSSHD</sequence>
<evidence type="ECO:0000313" key="2">
    <source>
        <dbReference type="Proteomes" id="UP000320876"/>
    </source>
</evidence>
<dbReference type="Proteomes" id="UP000320876">
    <property type="component" value="Unassembled WGS sequence"/>
</dbReference>
<dbReference type="RefSeq" id="WP_141997420.1">
    <property type="nucleotide sequence ID" value="NZ_VFML01000001.1"/>
</dbReference>
<reference evidence="1 2" key="1">
    <citation type="submission" date="2019-06" db="EMBL/GenBank/DDBJ databases">
        <title>Sequencing the genomes of 1000 actinobacteria strains.</title>
        <authorList>
            <person name="Klenk H.-P."/>
        </authorList>
    </citation>
    <scope>NUCLEOTIDE SEQUENCE [LARGE SCALE GENOMIC DNA]</scope>
    <source>
        <strain evidence="1 2">DSM 45679</strain>
    </source>
</reference>